<dbReference type="GeneID" id="95979540"/>
<dbReference type="InterPro" id="IPR011008">
    <property type="entry name" value="Dimeric_a/b-barrel"/>
</dbReference>
<dbReference type="Pfam" id="PF05336">
    <property type="entry name" value="rhaM"/>
    <property type="match status" value="1"/>
</dbReference>
<dbReference type="PANTHER" id="PTHR34389">
    <property type="entry name" value="L-RHAMNOSE MUTAROTASE"/>
    <property type="match status" value="1"/>
</dbReference>
<keyword evidence="2" id="KW-1185">Reference proteome</keyword>
<protein>
    <recommendedName>
        <fullName evidence="3">Rhamnose mutarotase</fullName>
    </recommendedName>
</protein>
<dbReference type="RefSeq" id="XP_069197888.1">
    <property type="nucleotide sequence ID" value="XM_069345689.1"/>
</dbReference>
<organism evidence="1 2">
    <name type="scientific">Neodothiora populina</name>
    <dbReference type="NCBI Taxonomy" id="2781224"/>
    <lineage>
        <taxon>Eukaryota</taxon>
        <taxon>Fungi</taxon>
        <taxon>Dikarya</taxon>
        <taxon>Ascomycota</taxon>
        <taxon>Pezizomycotina</taxon>
        <taxon>Dothideomycetes</taxon>
        <taxon>Dothideomycetidae</taxon>
        <taxon>Dothideales</taxon>
        <taxon>Dothioraceae</taxon>
        <taxon>Neodothiora</taxon>
    </lineage>
</organism>
<dbReference type="Gene3D" id="3.30.70.100">
    <property type="match status" value="1"/>
</dbReference>
<evidence type="ECO:0000313" key="1">
    <source>
        <dbReference type="EMBL" id="KAL1301612.1"/>
    </source>
</evidence>
<comment type="caution">
    <text evidence="1">The sequence shown here is derived from an EMBL/GenBank/DDBJ whole genome shotgun (WGS) entry which is preliminary data.</text>
</comment>
<dbReference type="Proteomes" id="UP001562354">
    <property type="component" value="Unassembled WGS sequence"/>
</dbReference>
<sequence length="114" mass="13215">MPVLRVGQSIRLKPEYADEYIKIHANVWPGVLKRISESNIHDYSIFYDKKSGILFATFKYTGDDFDGDMKKSAADPETQRWWQVTDKMQESLDGGKSSVDGGWWRVLEEVFYAE</sequence>
<evidence type="ECO:0008006" key="3">
    <source>
        <dbReference type="Google" id="ProtNLM"/>
    </source>
</evidence>
<dbReference type="InterPro" id="IPR008000">
    <property type="entry name" value="Rham/fucose_mutarotase"/>
</dbReference>
<proteinExistence type="predicted"/>
<reference evidence="1 2" key="1">
    <citation type="submission" date="2024-07" db="EMBL/GenBank/DDBJ databases">
        <title>Draft sequence of the Neodothiora populina.</title>
        <authorList>
            <person name="Drown D.D."/>
            <person name="Schuette U.S."/>
            <person name="Buechlein A.B."/>
            <person name="Rusch D.R."/>
            <person name="Winton L.W."/>
            <person name="Adams G.A."/>
        </authorList>
    </citation>
    <scope>NUCLEOTIDE SEQUENCE [LARGE SCALE GENOMIC DNA]</scope>
    <source>
        <strain evidence="1 2">CPC 39397</strain>
    </source>
</reference>
<gene>
    <name evidence="1" type="ORF">AAFC00_005841</name>
</gene>
<accession>A0ABR3P6B9</accession>
<dbReference type="SUPFAM" id="SSF54909">
    <property type="entry name" value="Dimeric alpha+beta barrel"/>
    <property type="match status" value="1"/>
</dbReference>
<dbReference type="PANTHER" id="PTHR34389:SF2">
    <property type="entry name" value="L-RHAMNOSE MUTAROTASE"/>
    <property type="match status" value="1"/>
</dbReference>
<name>A0ABR3P6B9_9PEZI</name>
<evidence type="ECO:0000313" key="2">
    <source>
        <dbReference type="Proteomes" id="UP001562354"/>
    </source>
</evidence>
<dbReference type="EMBL" id="JBFMKM010000013">
    <property type="protein sequence ID" value="KAL1301612.1"/>
    <property type="molecule type" value="Genomic_DNA"/>
</dbReference>